<evidence type="ECO:0000313" key="3">
    <source>
        <dbReference type="EMBL" id="MFC6236596.1"/>
    </source>
</evidence>
<feature type="region of interest" description="Disordered" evidence="1">
    <location>
        <begin position="1"/>
        <end position="31"/>
    </location>
</feature>
<name>A0ABW1SWF2_9ACTN</name>
<feature type="region of interest" description="Disordered" evidence="1">
    <location>
        <begin position="73"/>
        <end position="95"/>
    </location>
</feature>
<protein>
    <submittedName>
        <fullName evidence="3">DUF5709 domain-containing protein</fullName>
    </submittedName>
</protein>
<feature type="compositionally biased region" description="Basic and acidic residues" evidence="1">
    <location>
        <begin position="1"/>
        <end position="21"/>
    </location>
</feature>
<comment type="caution">
    <text evidence="3">The sequence shown here is derived from an EMBL/GenBank/DDBJ whole genome shotgun (WGS) entry which is preliminary data.</text>
</comment>
<dbReference type="Proteomes" id="UP001596138">
    <property type="component" value="Unassembled WGS sequence"/>
</dbReference>
<accession>A0ABW1SWF2</accession>
<dbReference type="RefSeq" id="WP_386763638.1">
    <property type="nucleotide sequence ID" value="NZ_JBHSTI010000002.1"/>
</dbReference>
<evidence type="ECO:0000313" key="4">
    <source>
        <dbReference type="Proteomes" id="UP001596138"/>
    </source>
</evidence>
<keyword evidence="4" id="KW-1185">Reference proteome</keyword>
<sequence>MSTNEREYTGLGHGTEDEKYDGPAYPGRGQAGDEVADALEADLTEQYGSDDPAAAFAPHREGHREVIVGRLTEDRDALDSEHDDVTAHDSGEDDDLTAEEAALHYVDPEYDPIPE</sequence>
<dbReference type="InterPro" id="IPR043763">
    <property type="entry name" value="DUF5709"/>
</dbReference>
<organism evidence="3 4">
    <name type="scientific">Longivirga aurantiaca</name>
    <dbReference type="NCBI Taxonomy" id="1837743"/>
    <lineage>
        <taxon>Bacteria</taxon>
        <taxon>Bacillati</taxon>
        <taxon>Actinomycetota</taxon>
        <taxon>Actinomycetes</taxon>
        <taxon>Sporichthyales</taxon>
        <taxon>Sporichthyaceae</taxon>
        <taxon>Longivirga</taxon>
    </lineage>
</organism>
<dbReference type="EMBL" id="JBHSTI010000002">
    <property type="protein sequence ID" value="MFC6236596.1"/>
    <property type="molecule type" value="Genomic_DNA"/>
</dbReference>
<evidence type="ECO:0000256" key="1">
    <source>
        <dbReference type="SAM" id="MobiDB-lite"/>
    </source>
</evidence>
<reference evidence="4" key="1">
    <citation type="journal article" date="2019" name="Int. J. Syst. Evol. Microbiol.">
        <title>The Global Catalogue of Microorganisms (GCM) 10K type strain sequencing project: providing services to taxonomists for standard genome sequencing and annotation.</title>
        <authorList>
            <consortium name="The Broad Institute Genomics Platform"/>
            <consortium name="The Broad Institute Genome Sequencing Center for Infectious Disease"/>
            <person name="Wu L."/>
            <person name="Ma J."/>
        </authorList>
    </citation>
    <scope>NUCLEOTIDE SEQUENCE [LARGE SCALE GENOMIC DNA]</scope>
    <source>
        <strain evidence="4">CGMCC 4.7317</strain>
    </source>
</reference>
<dbReference type="Pfam" id="PF18970">
    <property type="entry name" value="DUF5709"/>
    <property type="match status" value="1"/>
</dbReference>
<feature type="compositionally biased region" description="Basic and acidic residues" evidence="1">
    <location>
        <begin position="73"/>
        <end position="90"/>
    </location>
</feature>
<gene>
    <name evidence="3" type="ORF">ACFQGU_01805</name>
</gene>
<proteinExistence type="predicted"/>
<evidence type="ECO:0000259" key="2">
    <source>
        <dbReference type="Pfam" id="PF18970"/>
    </source>
</evidence>
<feature type="domain" description="DUF5709" evidence="2">
    <location>
        <begin position="69"/>
        <end position="107"/>
    </location>
</feature>